<evidence type="ECO:0000256" key="3">
    <source>
        <dbReference type="ARBA" id="ARBA00022989"/>
    </source>
</evidence>
<feature type="region of interest" description="Disordered" evidence="5">
    <location>
        <begin position="495"/>
        <end position="514"/>
    </location>
</feature>
<dbReference type="PANTHER" id="PTHR22911">
    <property type="entry name" value="ACYL-MALONYL CONDENSING ENZYME-RELATED"/>
    <property type="match status" value="1"/>
</dbReference>
<feature type="region of interest" description="Disordered" evidence="5">
    <location>
        <begin position="1"/>
        <end position="57"/>
    </location>
</feature>
<evidence type="ECO:0000256" key="5">
    <source>
        <dbReference type="SAM" id="MobiDB-lite"/>
    </source>
</evidence>
<feature type="transmembrane region" description="Helical" evidence="6">
    <location>
        <begin position="303"/>
        <end position="323"/>
    </location>
</feature>
<feature type="compositionally biased region" description="Basic and acidic residues" evidence="5">
    <location>
        <begin position="559"/>
        <end position="584"/>
    </location>
</feature>
<feature type="region of interest" description="Disordered" evidence="5">
    <location>
        <begin position="84"/>
        <end position="104"/>
    </location>
</feature>
<feature type="domain" description="EamA" evidence="7">
    <location>
        <begin position="149"/>
        <end position="261"/>
    </location>
</feature>
<dbReference type="GO" id="GO:0016020">
    <property type="term" value="C:membrane"/>
    <property type="evidence" value="ECO:0007669"/>
    <property type="project" value="UniProtKB-SubCell"/>
</dbReference>
<evidence type="ECO:0000259" key="7">
    <source>
        <dbReference type="Pfam" id="PF00892"/>
    </source>
</evidence>
<evidence type="ECO:0000256" key="6">
    <source>
        <dbReference type="SAM" id="Phobius"/>
    </source>
</evidence>
<dbReference type="VEuPathDB" id="FungiDB:Z519_02582"/>
<keyword evidence="4 6" id="KW-0472">Membrane</keyword>
<keyword evidence="3 6" id="KW-1133">Transmembrane helix</keyword>
<evidence type="ECO:0000313" key="8">
    <source>
        <dbReference type="EMBL" id="KIW97190.1"/>
    </source>
</evidence>
<keyword evidence="2 6" id="KW-0812">Transmembrane</keyword>
<feature type="compositionally biased region" description="Acidic residues" evidence="5">
    <location>
        <begin position="543"/>
        <end position="558"/>
    </location>
</feature>
<name>A0A0D2I1Z0_CLAB1</name>
<feature type="transmembrane region" description="Helical" evidence="6">
    <location>
        <begin position="335"/>
        <end position="354"/>
    </location>
</feature>
<feature type="transmembrane region" description="Helical" evidence="6">
    <location>
        <begin position="187"/>
        <end position="212"/>
    </location>
</feature>
<feature type="compositionally biased region" description="Basic and acidic residues" evidence="5">
    <location>
        <begin position="519"/>
        <end position="542"/>
    </location>
</feature>
<feature type="transmembrane region" description="Helical" evidence="6">
    <location>
        <begin position="113"/>
        <end position="134"/>
    </location>
</feature>
<dbReference type="OrthoDB" id="306876at2759"/>
<proteinExistence type="predicted"/>
<evidence type="ECO:0000256" key="4">
    <source>
        <dbReference type="ARBA" id="ARBA00023136"/>
    </source>
</evidence>
<feature type="transmembrane region" description="Helical" evidence="6">
    <location>
        <begin position="370"/>
        <end position="392"/>
    </location>
</feature>
<evidence type="ECO:0000313" key="9">
    <source>
        <dbReference type="Proteomes" id="UP000053789"/>
    </source>
</evidence>
<dbReference type="InterPro" id="IPR000620">
    <property type="entry name" value="EamA_dom"/>
</dbReference>
<dbReference type="SUPFAM" id="SSF103481">
    <property type="entry name" value="Multidrug resistance efflux transporter EmrE"/>
    <property type="match status" value="2"/>
</dbReference>
<comment type="subcellular location">
    <subcellularLocation>
        <location evidence="1">Endoplasmic reticulum membrane</location>
        <topology evidence="1">Multi-pass membrane protein</topology>
    </subcellularLocation>
</comment>
<dbReference type="AlphaFoldDB" id="A0A0D2I1Z0"/>
<feature type="compositionally biased region" description="Polar residues" evidence="5">
    <location>
        <begin position="20"/>
        <end position="38"/>
    </location>
</feature>
<sequence length="584" mass="62419">MSVSSASSQGEGGHGYEPETPSSSHTTVVASPSSSKSTPPLAASASGQKPSYLDVPSFRPSLDSTYSELSELSFHSTELQTVHPLVRSRSHDGARSRSTGPPPPSRLRAAWDAFYVTNYGALLVLASQAFGVGMNISTRLLETPGAHGEPMHPFQILFARQSITALICTTYGIYFKTTPYFPFGPRGVRWLLVLRGIAGFFGVFGLYFSLLYLPLSEATVLGFLSPILTCYLCSFIMPGEIFTAQQQIAGFVSLIGVLFIARPASLLSSASSSTQPSDAIVSPPLNSTVTSETAQHITPEQHLAAVGIAMIGVVGSVGALTAIRVIGTRAHAFISINYFSVWCSVVSLVCLVIFPDVKFRLPGNLTEWSLLASLGLCGFVMQFLLTAGLAYGGPCEPSRQGRNQNQSAQKFRDLENSGPGVHLENPGDAGYCDSAANPKPKPSGTRATAMCYTQMLFALAGDKLVFGVTPDTMSWVGSVLILAGAVWVAAARDSATKAKRSKNGARASTPSGLELLREHARSKGEEATREEEAIGLMRGHEDGNEELNDEPDDDDSIDEAARQDEHGKALEMRDLRRDTSRGLK</sequence>
<evidence type="ECO:0000256" key="2">
    <source>
        <dbReference type="ARBA" id="ARBA00022692"/>
    </source>
</evidence>
<dbReference type="Proteomes" id="UP000053789">
    <property type="component" value="Unassembled WGS sequence"/>
</dbReference>
<dbReference type="EMBL" id="KN846982">
    <property type="protein sequence ID" value="KIW97190.1"/>
    <property type="molecule type" value="Genomic_DNA"/>
</dbReference>
<protein>
    <recommendedName>
        <fullName evidence="7">EamA domain-containing protein</fullName>
    </recommendedName>
</protein>
<evidence type="ECO:0000256" key="1">
    <source>
        <dbReference type="ARBA" id="ARBA00004477"/>
    </source>
</evidence>
<dbReference type="Pfam" id="PF00892">
    <property type="entry name" value="EamA"/>
    <property type="match status" value="1"/>
</dbReference>
<organism evidence="8 9">
    <name type="scientific">Cladophialophora bantiana (strain ATCC 10958 / CBS 173.52 / CDC B-1940 / NIH 8579)</name>
    <name type="common">Xylohypha bantiana</name>
    <dbReference type="NCBI Taxonomy" id="1442370"/>
    <lineage>
        <taxon>Eukaryota</taxon>
        <taxon>Fungi</taxon>
        <taxon>Dikarya</taxon>
        <taxon>Ascomycota</taxon>
        <taxon>Pezizomycotina</taxon>
        <taxon>Eurotiomycetes</taxon>
        <taxon>Chaetothyriomycetidae</taxon>
        <taxon>Chaetothyriales</taxon>
        <taxon>Herpotrichiellaceae</taxon>
        <taxon>Cladophialophora</taxon>
    </lineage>
</organism>
<keyword evidence="9" id="KW-1185">Reference proteome</keyword>
<dbReference type="GeneID" id="27695510"/>
<feature type="region of interest" description="Disordered" evidence="5">
    <location>
        <begin position="519"/>
        <end position="584"/>
    </location>
</feature>
<dbReference type="PANTHER" id="PTHR22911:SF6">
    <property type="entry name" value="SOLUTE CARRIER FAMILY 35 MEMBER G1"/>
    <property type="match status" value="1"/>
</dbReference>
<feature type="transmembrane region" description="Helical" evidence="6">
    <location>
        <begin position="218"/>
        <end position="236"/>
    </location>
</feature>
<dbReference type="RefSeq" id="XP_016623859.1">
    <property type="nucleotide sequence ID" value="XM_016760338.1"/>
</dbReference>
<dbReference type="InterPro" id="IPR037185">
    <property type="entry name" value="EmrE-like"/>
</dbReference>
<feature type="transmembrane region" description="Helical" evidence="6">
    <location>
        <begin position="248"/>
        <end position="267"/>
    </location>
</feature>
<reference evidence="8" key="1">
    <citation type="submission" date="2015-01" db="EMBL/GenBank/DDBJ databases">
        <title>The Genome Sequence of Cladophialophora bantiana CBS 173.52.</title>
        <authorList>
            <consortium name="The Broad Institute Genomics Platform"/>
            <person name="Cuomo C."/>
            <person name="de Hoog S."/>
            <person name="Gorbushina A."/>
            <person name="Stielow B."/>
            <person name="Teixiera M."/>
            <person name="Abouelleil A."/>
            <person name="Chapman S.B."/>
            <person name="Priest M."/>
            <person name="Young S.K."/>
            <person name="Wortman J."/>
            <person name="Nusbaum C."/>
            <person name="Birren B."/>
        </authorList>
    </citation>
    <scope>NUCLEOTIDE SEQUENCE [LARGE SCALE GENOMIC DNA]</scope>
    <source>
        <strain evidence="8">CBS 173.52</strain>
    </source>
</reference>
<gene>
    <name evidence="8" type="ORF">Z519_02582</name>
</gene>
<feature type="transmembrane region" description="Helical" evidence="6">
    <location>
        <begin position="154"/>
        <end position="175"/>
    </location>
</feature>
<dbReference type="HOGENOM" id="CLU_032828_4_3_1"/>
<accession>A0A0D2I1Z0</accession>